<name>A0AA94HRG3_DESDE</name>
<dbReference type="AlphaFoldDB" id="A0AA94HRG3"/>
<dbReference type="EMBL" id="FPIW01000004">
    <property type="protein sequence ID" value="SFW20761.1"/>
    <property type="molecule type" value="Genomic_DNA"/>
</dbReference>
<reference evidence="2" key="1">
    <citation type="submission" date="2016-11" db="EMBL/GenBank/DDBJ databases">
        <authorList>
            <person name="Jaros S."/>
            <person name="Januszkiewicz K."/>
            <person name="Wedrychowicz H."/>
        </authorList>
    </citation>
    <scope>NUCLEOTIDE SEQUENCE [LARGE SCALE GENOMIC DNA]</scope>
    <source>
        <strain evidence="2">DSM 7057</strain>
    </source>
</reference>
<organism evidence="1 2">
    <name type="scientific">Desulfovibrio desulfuricans</name>
    <dbReference type="NCBI Taxonomy" id="876"/>
    <lineage>
        <taxon>Bacteria</taxon>
        <taxon>Pseudomonadati</taxon>
        <taxon>Thermodesulfobacteriota</taxon>
        <taxon>Desulfovibrionia</taxon>
        <taxon>Desulfovibrionales</taxon>
        <taxon>Desulfovibrionaceae</taxon>
        <taxon>Desulfovibrio</taxon>
    </lineage>
</organism>
<protein>
    <submittedName>
        <fullName evidence="1">Uncharacterized protein</fullName>
    </submittedName>
</protein>
<proteinExistence type="predicted"/>
<evidence type="ECO:0000313" key="2">
    <source>
        <dbReference type="Proteomes" id="UP000182680"/>
    </source>
</evidence>
<comment type="caution">
    <text evidence="1">The sequence shown here is derived from an EMBL/GenBank/DDBJ whole genome shotgun (WGS) entry which is preliminary data.</text>
</comment>
<sequence length="82" mass="8730">MLIALLDVAILQAGCLFRLLTHPSGCVHDLHALGGLNHARITRDAVLPVDDQKTLQAFTQKIPTFETSCCASLAGAHPEIIG</sequence>
<evidence type="ECO:0000313" key="1">
    <source>
        <dbReference type="EMBL" id="SFW20761.1"/>
    </source>
</evidence>
<dbReference type="Proteomes" id="UP000182680">
    <property type="component" value="Unassembled WGS sequence"/>
</dbReference>
<gene>
    <name evidence="1" type="ORF">SAMN02910291_00379</name>
</gene>
<accession>A0AA94HRG3</accession>